<sequence length="67" mass="7705">MGKILVVNAKCGELNFQENANPYNPAAYQEQYDSCIEKIHQKMKESGRYEMKDAFVYSAEIIEKPEA</sequence>
<dbReference type="AlphaFoldDB" id="A0A6I0ZZP4"/>
<proteinExistence type="predicted"/>
<dbReference type="EMBL" id="WDBI01000021">
    <property type="protein sequence ID" value="KAB6525407.1"/>
    <property type="molecule type" value="Genomic_DNA"/>
</dbReference>
<comment type="caution">
    <text evidence="1">The sequence shown here is derived from an EMBL/GenBank/DDBJ whole genome shotgun (WGS) entry which is preliminary data.</text>
</comment>
<organism evidence="1 2">
    <name type="scientific">Phocaeicola vulgatus</name>
    <name type="common">Bacteroides vulgatus</name>
    <dbReference type="NCBI Taxonomy" id="821"/>
    <lineage>
        <taxon>Bacteria</taxon>
        <taxon>Pseudomonadati</taxon>
        <taxon>Bacteroidota</taxon>
        <taxon>Bacteroidia</taxon>
        <taxon>Bacteroidales</taxon>
        <taxon>Bacteroidaceae</taxon>
        <taxon>Phocaeicola</taxon>
    </lineage>
</organism>
<gene>
    <name evidence="1" type="ORF">GAY98_13620</name>
</gene>
<dbReference type="RefSeq" id="WP_149937557.1">
    <property type="nucleotide sequence ID" value="NZ_JAQDMD010000007.1"/>
</dbReference>
<protein>
    <submittedName>
        <fullName evidence="1">Uncharacterized protein</fullName>
    </submittedName>
</protein>
<evidence type="ECO:0000313" key="2">
    <source>
        <dbReference type="Proteomes" id="UP000469427"/>
    </source>
</evidence>
<evidence type="ECO:0000313" key="1">
    <source>
        <dbReference type="EMBL" id="KAB6525407.1"/>
    </source>
</evidence>
<dbReference type="Proteomes" id="UP000469427">
    <property type="component" value="Unassembled WGS sequence"/>
</dbReference>
<accession>A0A6I0ZZP4</accession>
<name>A0A6I0ZZP4_PHOVU</name>
<reference evidence="1 2" key="1">
    <citation type="journal article" date="2019" name="Nat. Med.">
        <title>A library of human gut bacterial isolates paired with longitudinal multiomics data enables mechanistic microbiome research.</title>
        <authorList>
            <person name="Poyet M."/>
            <person name="Groussin M."/>
            <person name="Gibbons S.M."/>
            <person name="Avila-Pacheco J."/>
            <person name="Jiang X."/>
            <person name="Kearney S.M."/>
            <person name="Perrotta A.R."/>
            <person name="Berdy B."/>
            <person name="Zhao S."/>
            <person name="Lieberman T.D."/>
            <person name="Swanson P.K."/>
            <person name="Smith M."/>
            <person name="Roesemann S."/>
            <person name="Alexander J.E."/>
            <person name="Rich S.A."/>
            <person name="Livny J."/>
            <person name="Vlamakis H."/>
            <person name="Clish C."/>
            <person name="Bullock K."/>
            <person name="Deik A."/>
            <person name="Scott J."/>
            <person name="Pierce K.A."/>
            <person name="Xavier R.J."/>
            <person name="Alm E.J."/>
        </authorList>
    </citation>
    <scope>NUCLEOTIDE SEQUENCE [LARGE SCALE GENOMIC DNA]</scope>
    <source>
        <strain evidence="1 2">BIOML-A122</strain>
    </source>
</reference>